<evidence type="ECO:0000313" key="7">
    <source>
        <dbReference type="Proteomes" id="UP000002852"/>
    </source>
</evidence>
<dbReference type="STRING" id="8083.ENSXMAP00000038213"/>
<reference evidence="6" key="4">
    <citation type="submission" date="2025-09" db="UniProtKB">
        <authorList>
            <consortium name="Ensembl"/>
        </authorList>
    </citation>
    <scope>IDENTIFICATION</scope>
    <source>
        <strain evidence="6">JP 163 A</strain>
    </source>
</reference>
<dbReference type="Gene3D" id="3.40.50.300">
    <property type="entry name" value="P-loop containing nucleotide triphosphate hydrolases"/>
    <property type="match status" value="6"/>
</dbReference>
<sequence>MMNIYFRPQPAQLDKSPYFSSNNNQQDVILRLPDNNSGVFTFSVPDVVEPLKRCGSNDLLRPDSADVRPLHRSGSFEFLPPAFSELRVVLLGNSWTERRAVGNLILAENQLITEKEPDQWEKFSSEFEDKPVTIINTPDLLRTDLSEDDLSDQVESCVSLSDPGPHVFLLVLQPESFTEEQKWKLCRFLTRLSDRSFDHSMLLISTPREERDDDSPDLLLKEMVVKCQYRHLQLKNLKHPELLTRLGQIVKENNGYLSCAQNITEVDVRKEEVSAIFTPTTDKDGFRIVMFGKNEDKKKSLCNAILNKKNRFSKLNPSKHSEVACGEWREKPVKIVKVPDIFSLSVEALKEEMRSCVTLCLPGPNVLLLLVKPSDFTEKNRKTLQLVLNWFHQDPFKHTIVVLTHFEEMKPAVKNLLEECGGRHYNMFKEDHKVLMQKIQNIVDRNGGTFLTFSEDSSKSQPKEMKTHLNLVLFGPSEPLKTAAAKVILGHKDLPSECVRKQGEVFGRGVSLVELPALYGKAEQEVMEESFRCVSLCDPEGFHAFILVLPVGPLTDEDKGELHTIQDTFSSRVNDFTIILFTTVLNPKHPDVDKFVKENKNIQDLLQICGGRYFVLNIRDRRQIKDLMETLQKNVSDREKDSSYTTKTLLWGQTEDKLQLQNKLKKFESKTVATDLQPVKRSKSLQFIPPSMSELRVVLLGGNWSQRSSVGNFILGCNGFNKSLNTFKKISAELEEKQISVINSPDVSFSTAEKLTEFIRKCAEVSDPGPHVFLLVLHPESFTRGEKDKICRILQDFSDRSFDHSLVLILKPGLMARFLWQHPIREDLINDLIRKCRYRNLKMEETEREQLLIRFGQIARENNENHVRYKKFQEAATTLPSDHQTQKRPASRPAAVKPKSRGEQILPPLNLVLFGPSEPLKTAAAKVILGHKDLPSECVRKQGEVFGRGVSLVELPALYGKAEQEVMEESFRCVSLCDPEGVHAFILVLPVGPLTDEDKGELHTIQDTFSSRVNDFTIILFTTELDPKHPAVDKFVKENKNIQDLIKRCQGRYFVLNIRDRRQIKELMEMVEHQSFTQDMFTRALMERVVVQEKFNVELKAELQKIKKKNEMGNDPRELSKECIRMVLIGKTGSGKSATGNTILGEKHFTSKASGKSVTKFCAKAKGEVDGRPVVVVDTPGLFDTTLSNSFVGQELVNCINMLAPGPHVILLVLQIGRFTIEEKETVDLIKKYFGRNSQNFIIITFTRKDDLKEQSFESYIENDCDDFVKKLIRDCRGRCHIFNNNTPQDRSQVRELLRKIDSVVSENGGGCYTNDMFQEAESAIKMEVEKILKQKEEELQKKKKELEQKHKEKIQAMEKKMEEQRAEMETERKLREKQLKDMMENINKEREQRKKEQEIREEEDNIRKRQEEHKQKEWEEKLADLEKKIKSEEEKKESTDQELKESKEAIRKERENWEKERNEWWEKRHQENEERRRQEQEKLRKLQEEYELEREKDRIKNKEEDRIRKEREEKERKELEESYEKKLEAIKTKYEEEARKKAEEFNEFRQKYTQDFTALVEKHMEELLELKQKHLTQMKEAMNSHSTEYNLLENLSQHKEKHLKAEIEDLKRKHDKEIEDLKNNYQQTCVIL</sequence>
<organism evidence="6 7">
    <name type="scientific">Xiphophorus maculatus</name>
    <name type="common">Southern platyfish</name>
    <name type="synonym">Platypoecilus maculatus</name>
    <dbReference type="NCBI Taxonomy" id="8083"/>
    <lineage>
        <taxon>Eukaryota</taxon>
        <taxon>Metazoa</taxon>
        <taxon>Chordata</taxon>
        <taxon>Craniata</taxon>
        <taxon>Vertebrata</taxon>
        <taxon>Euteleostomi</taxon>
        <taxon>Actinopterygii</taxon>
        <taxon>Neopterygii</taxon>
        <taxon>Teleostei</taxon>
        <taxon>Neoteleostei</taxon>
        <taxon>Acanthomorphata</taxon>
        <taxon>Ovalentaria</taxon>
        <taxon>Atherinomorphae</taxon>
        <taxon>Cyprinodontiformes</taxon>
        <taxon>Poeciliidae</taxon>
        <taxon>Poeciliinae</taxon>
        <taxon>Xiphophorus</taxon>
    </lineage>
</organism>
<evidence type="ECO:0000256" key="3">
    <source>
        <dbReference type="ARBA" id="ARBA00023134"/>
    </source>
</evidence>
<dbReference type="PANTHER" id="PTHR10903">
    <property type="entry name" value="GTPASE, IMAP FAMILY MEMBER-RELATED"/>
    <property type="match status" value="1"/>
</dbReference>
<dbReference type="SUPFAM" id="SSF52540">
    <property type="entry name" value="P-loop containing nucleoside triphosphate hydrolases"/>
    <property type="match status" value="2"/>
</dbReference>
<feature type="domain" description="AIG1-type G" evidence="5">
    <location>
        <begin position="1121"/>
        <end position="1322"/>
    </location>
</feature>
<reference evidence="7" key="2">
    <citation type="journal article" date="2013" name="Nat. Genet.">
        <title>The genome of the platyfish, Xiphophorus maculatus, provides insights into evolutionary adaptation and several complex traits.</title>
        <authorList>
            <person name="Schartl M."/>
            <person name="Walter R.B."/>
            <person name="Shen Y."/>
            <person name="Garcia T."/>
            <person name="Catchen J."/>
            <person name="Amores A."/>
            <person name="Braasch I."/>
            <person name="Chalopin D."/>
            <person name="Volff J.N."/>
            <person name="Lesch K.P."/>
            <person name="Bisazza A."/>
            <person name="Minx P."/>
            <person name="Hillier L."/>
            <person name="Wilson R.K."/>
            <person name="Fuerstenberg S."/>
            <person name="Boore J."/>
            <person name="Searle S."/>
            <person name="Postlethwait J.H."/>
            <person name="Warren W.C."/>
        </authorList>
    </citation>
    <scope>NUCLEOTIDE SEQUENCE [LARGE SCALE GENOMIC DNA]</scope>
    <source>
        <strain evidence="7">JP 163 A</strain>
    </source>
</reference>
<dbReference type="GeneTree" id="ENSGT00940000164100"/>
<comment type="similarity">
    <text evidence="1">Belongs to the TRAFAC class TrmE-Era-EngA-EngB-Septin-like GTPase superfamily. AIG1/Toc34/Toc159-like paraseptin GTPase family. IAN subfamily.</text>
</comment>
<dbReference type="InParanoid" id="A0A3B5R3L7"/>
<feature type="region of interest" description="Disordered" evidence="4">
    <location>
        <begin position="1491"/>
        <end position="1523"/>
    </location>
</feature>
<evidence type="ECO:0000256" key="2">
    <source>
        <dbReference type="ARBA" id="ARBA00022741"/>
    </source>
</evidence>
<dbReference type="FunFam" id="3.40.50.300:FF:000366">
    <property type="entry name" value="GTPase, IMAP family member 2"/>
    <property type="match status" value="1"/>
</dbReference>
<evidence type="ECO:0000259" key="5">
    <source>
        <dbReference type="PROSITE" id="PS51720"/>
    </source>
</evidence>
<dbReference type="InterPro" id="IPR045058">
    <property type="entry name" value="GIMA/IAN/Toc"/>
</dbReference>
<reference evidence="6" key="3">
    <citation type="submission" date="2025-08" db="UniProtKB">
        <authorList>
            <consortium name="Ensembl"/>
        </authorList>
    </citation>
    <scope>IDENTIFICATION</scope>
    <source>
        <strain evidence="6">JP 163 A</strain>
    </source>
</reference>
<dbReference type="InterPro" id="IPR027417">
    <property type="entry name" value="P-loop_NTPase"/>
</dbReference>
<name>A0A3B5R3L7_XIPMA</name>
<dbReference type="PANTHER" id="PTHR10903:SF170">
    <property type="entry name" value="GTPASE IMAP FAMILY MEMBER 7"/>
    <property type="match status" value="1"/>
</dbReference>
<evidence type="ECO:0000256" key="1">
    <source>
        <dbReference type="ARBA" id="ARBA00008535"/>
    </source>
</evidence>
<dbReference type="Pfam" id="PF04548">
    <property type="entry name" value="AIG1"/>
    <property type="match status" value="6"/>
</dbReference>
<feature type="compositionally biased region" description="Basic and acidic residues" evidence="4">
    <location>
        <begin position="1406"/>
        <end position="1462"/>
    </location>
</feature>
<dbReference type="Proteomes" id="UP000002852">
    <property type="component" value="Unassembled WGS sequence"/>
</dbReference>
<dbReference type="PROSITE" id="PS51720">
    <property type="entry name" value="G_AIG1"/>
    <property type="match status" value="1"/>
</dbReference>
<dbReference type="OMA" id="MMNIYFR"/>
<keyword evidence="7" id="KW-1185">Reference proteome</keyword>
<keyword evidence="2" id="KW-0547">Nucleotide-binding</keyword>
<feature type="compositionally biased region" description="Basic and acidic residues" evidence="4">
    <location>
        <begin position="1344"/>
        <end position="1399"/>
    </location>
</feature>
<dbReference type="InterPro" id="IPR006703">
    <property type="entry name" value="G_AIG1"/>
</dbReference>
<dbReference type="CDD" id="cd01852">
    <property type="entry name" value="AIG1"/>
    <property type="match status" value="1"/>
</dbReference>
<evidence type="ECO:0000256" key="4">
    <source>
        <dbReference type="SAM" id="MobiDB-lite"/>
    </source>
</evidence>
<feature type="region of interest" description="Disordered" evidence="4">
    <location>
        <begin position="1344"/>
        <end position="1462"/>
    </location>
</feature>
<dbReference type="Ensembl" id="ENSXMAT00000023418.1">
    <property type="protein sequence ID" value="ENSXMAP00000038213.1"/>
    <property type="gene ID" value="ENSXMAG00000027923.1"/>
</dbReference>
<dbReference type="GO" id="GO:0005525">
    <property type="term" value="F:GTP binding"/>
    <property type="evidence" value="ECO:0007669"/>
    <property type="project" value="UniProtKB-KW"/>
</dbReference>
<evidence type="ECO:0000313" key="6">
    <source>
        <dbReference type="Ensembl" id="ENSXMAP00000038213.1"/>
    </source>
</evidence>
<proteinExistence type="inferred from homology"/>
<feature type="region of interest" description="Disordered" evidence="4">
    <location>
        <begin position="875"/>
        <end position="900"/>
    </location>
</feature>
<protein>
    <submittedName>
        <fullName evidence="6">Uncharacterized LOC111610359</fullName>
    </submittedName>
</protein>
<keyword evidence="3" id="KW-0342">GTP-binding</keyword>
<accession>A0A3B5R3L7</accession>
<reference evidence="7" key="1">
    <citation type="submission" date="2012-01" db="EMBL/GenBank/DDBJ databases">
        <authorList>
            <person name="Walter R."/>
            <person name="Schartl M."/>
            <person name="Warren W."/>
        </authorList>
    </citation>
    <scope>NUCLEOTIDE SEQUENCE [LARGE SCALE GENOMIC DNA]</scope>
    <source>
        <strain evidence="7">JP 163 A</strain>
    </source>
</reference>